<evidence type="ECO:0000313" key="2">
    <source>
        <dbReference type="EMBL" id="CAK8986866.1"/>
    </source>
</evidence>
<dbReference type="EMBL" id="CAXAMN010000192">
    <property type="protein sequence ID" value="CAK8986866.1"/>
    <property type="molecule type" value="Genomic_DNA"/>
</dbReference>
<dbReference type="InterPro" id="IPR036691">
    <property type="entry name" value="Endo/exonu/phosph_ase_sf"/>
</dbReference>
<accession>A0ABP0H9H5</accession>
<name>A0ABP0H9H5_9DINO</name>
<protein>
    <recommendedName>
        <fullName evidence="1">RNase H type-1 domain-containing protein</fullName>
    </recommendedName>
</protein>
<comment type="caution">
    <text evidence="2">The sequence shown here is derived from an EMBL/GenBank/DDBJ whole genome shotgun (WGS) entry which is preliminary data.</text>
</comment>
<evidence type="ECO:0000259" key="1">
    <source>
        <dbReference type="PROSITE" id="PS50879"/>
    </source>
</evidence>
<reference evidence="2 3" key="1">
    <citation type="submission" date="2024-02" db="EMBL/GenBank/DDBJ databases">
        <authorList>
            <person name="Chen Y."/>
            <person name="Shah S."/>
            <person name="Dougan E. K."/>
            <person name="Thang M."/>
            <person name="Chan C."/>
        </authorList>
    </citation>
    <scope>NUCLEOTIDE SEQUENCE [LARGE SCALE GENOMIC DNA]</scope>
</reference>
<dbReference type="SUPFAM" id="SSF53335">
    <property type="entry name" value="S-adenosyl-L-methionine-dependent methyltransferases"/>
    <property type="match status" value="1"/>
</dbReference>
<dbReference type="InterPro" id="IPR029063">
    <property type="entry name" value="SAM-dependent_MTases_sf"/>
</dbReference>
<sequence>MDPFLTAVLSPDDEGQEALHLVSLQPALNLCLLWITNPLRLRVLAEISVSSRCLLMYVNVMTGCEFILLLVKSPLDCWLAFLVSLLATWVQDCGLMILDQSAFFRLLDLSLILQSQWLVLECVKGAGAHPLVIETLNKYCQLRDFQWKDVTLHLNRVWPARRERWWAILLPSSFSMPELSDLDIHQPPYSLRDLFKFFPAWTLQEELDLKLRPIERQVFADESFGNTNRHLDLNGLCPTLLHSMGHQIFHCSCGCRGPLSYELLQTQGLHGVLMQSQWENVDDRHLHPLEAALLLGLPGTWQYAHPARTDLPLLGQIASPIQAFWVAQHLLQAWDVQTCSKSEALSAFLGHVLRSHHQRWPVRSMHCTRTFHVEREDEPDVAFVTRQPLCVHEVQLAEARLLGTEPPLLFAGEHILDPHDLLSDSRLQARVAFGPAQPGGCPILWVSKGLDDLTMTVQGQAIFDRHAAPDHIFWGPRHVTCLIDSYVAGALAEIRSRSQTLNAKHFGILWTNYHWQLFSLQRSGTGLCATCYDGCPSANTFDLEILCNRFMLAWGCDSYQLKVECCISQTYGTHCGAIALGHLLLALGHDTTCDEERYVAWHKLLLCGQNRRACGPHDAAMVESLCQILAQKGVPDSSVRDRATLAIKKLGGPAIQKALLASDPWRALKQIQPLQGRPFQFVLHNELQAHVAARASTKHGASTGKKGQLPGRKALPELHLCPEHLELLPDLFVDKDGESVATIGVKEVVSDARGIALVTPEMAKQLDDNDQNLSIDALAVLVVGDHSNAFQHHAASVIQYPVIYRPTKEPALLTGTLLQLGDVEIKILKTADAPVAHAVDTAVVRVQVFRDAYPLEEWPTFVAGPVKALVGAVESLQFCPGKDCGKQCAKFHPSVEEELRTALLDVWQWQWLTSDAKPCKMAQADIFSVYLRVPASGLMDLLSHSGWNGVFIEPRPLPTAPSSQRFAVVWLPRTASVDDAFKWKRQLDQVVGLARMRQKLGVRVRAKDEEATIKVIFPDPCVRPCVVKHTYEAGPLPFGLHRDKIAAAWSRYQPITVAKDQVVFTENRGKASQEARTKLSTLTSKVSELEQKLENSGEGDATMSNEVAEGITSEIAEMRAQHRKYDQWFNQASDRIGALETHLHQQGSQIAELGDAMKTQVQASTSLQTQMQTLHSSVKNDLQAAMDAQTARLESLFAEKRQKTGFAQRHTSPRPFTFRWFFVVLSLLYGVGDCRRVGEARHPGPDSEEAFEFLIGTANVAGLLHRADLVVQQPAGLWAYTETQLSLAGQRQFRSALRYESQHAHRDAFFVPGAPVPTRSATSDAGTWSGVAVVSSAPTKEIRIAWPGAEYVSGRAVITSTWLQSLPIVGGTVYGLAQSPTHRRPIRSTSAILDQIGCGDWNADLSDFAVTDYLLAHGWKELQVHAWETQCQPIRPTCKSVTVRDFLWLSPELWQMLKSVHFEDRYYPDHACLGGLFTIPRAPSPTKVWRFPVPLPWSHVRVSDWQETVQAHHQPFTWKADTTASFRSWSAGVENSLRQPVLHGLARIPARCKGRAQQLCPEMRPTRHSVVKRARPGEEEVLTDLMPVVVRQWYRQLRRLQALLHTLRNGYCTPGSWTTQAQTWRAIRGAPGFKPNFVAWWPTRAIHLPHGLSDIPQDVPTLQQMELLWHEYRLNYRNFEDWHHRQRLKLLQLRNASLQTSHFRQLRPPAADPLVTLTTMQTSVIVDVCVSTGYVALPVFPWDKFATFRSSGFALKPLDHFEEQHNGKMVLWVLFDTDLLLVPGMLIDVSVTTASLPDIHASLIDLWKSRWQRLADVPDPTWSRVIGFAHSHLPRMPAKPHPLSVDLLQTTLATGKGLRTRGPDGWDRQDLRALSPCHWADIVQLLTMIEGGAEWPQQLTFGIVTSLAKKTEPIGPVDYRPITLFSLWYRLDFSLLAPDGAFGYLCHRGCQDLTYILQATLESQQLTEDHHVGVLLDIKQRFNCIPRMPVRFLARLFGVATPTVTAWSSFLASMRRSFRVREALSDPIGSDTGLPEGDSMSCVGMVLLNFVYHAYMKCFAPTIRELSYVDNLQLISPTVGSLLQGRIVAETWADMLQLHIDSVKSTYWGTSASMRALLRANGCAAVESTKDLGVQMQYGPRHRNDQLQLRIGSSLVHWKHLAGMRLPRALKALAIRTALLPRTLHGVEQTFVGLHWYKQLRTQALRSLGVARAGANPGVRLSLVEDPLTDPMYYDIRRSVLSFWRYLGSSAEFRLAWTTHVTHFHGKYTHGPFGKFLRICETLQWSVTSDFELRVASGQRYDLLWLPRPHLHTLLLEDWRQHVAAGVFHRHDFAGISGLDYWPSFQVLPQLTVSQTELLATIRDGTFFLHSFKARFDPGFSEVCPFCSSALGSMEHRACECEYFQPVRDRHYDCWTSWHDVPIALSHHGWCPANEWVPRFHAELERLENLDMQWHCEPSDSGVQHLFTDGSCQLPGHPIGQLSSWAFELANVTKVVACGLLPGRWQGIARAELFAVLQSLLWAAHYLVPVHLYCDSAFVVRRLRLLLAGQQPCLDWAHVDLWERVAQCLSQVPWIGVTKVASHRCIEHAATPFDAWCIHHNSVADVAAGMARLTCAPAALRRCYDAMMKVHESHCMLSRMFQLFLLDLAEHGLATSESAQLESCTEHFLYGDSFVNRHDFAEDQPIDVRTRLSANLFFVQIWPSHS</sequence>
<organism evidence="2 3">
    <name type="scientific">Durusdinium trenchii</name>
    <dbReference type="NCBI Taxonomy" id="1381693"/>
    <lineage>
        <taxon>Eukaryota</taxon>
        <taxon>Sar</taxon>
        <taxon>Alveolata</taxon>
        <taxon>Dinophyceae</taxon>
        <taxon>Suessiales</taxon>
        <taxon>Symbiodiniaceae</taxon>
        <taxon>Durusdinium</taxon>
    </lineage>
</organism>
<evidence type="ECO:0000313" key="3">
    <source>
        <dbReference type="Proteomes" id="UP001642484"/>
    </source>
</evidence>
<dbReference type="PROSITE" id="PS50879">
    <property type="entry name" value="RNASE_H_1"/>
    <property type="match status" value="1"/>
</dbReference>
<dbReference type="Proteomes" id="UP001642484">
    <property type="component" value="Unassembled WGS sequence"/>
</dbReference>
<dbReference type="InterPro" id="IPR002156">
    <property type="entry name" value="RNaseH_domain"/>
</dbReference>
<keyword evidence="3" id="KW-1185">Reference proteome</keyword>
<feature type="domain" description="RNase H type-1" evidence="1">
    <location>
        <begin position="2460"/>
        <end position="2613"/>
    </location>
</feature>
<dbReference type="Gene3D" id="3.30.420.10">
    <property type="entry name" value="Ribonuclease H-like superfamily/Ribonuclease H"/>
    <property type="match status" value="1"/>
</dbReference>
<proteinExistence type="predicted"/>
<dbReference type="InterPro" id="IPR012337">
    <property type="entry name" value="RNaseH-like_sf"/>
</dbReference>
<gene>
    <name evidence="2" type="ORF">CCMP2556_LOCUS653</name>
</gene>
<dbReference type="SUPFAM" id="SSF53098">
    <property type="entry name" value="Ribonuclease H-like"/>
    <property type="match status" value="1"/>
</dbReference>
<dbReference type="SUPFAM" id="SSF56219">
    <property type="entry name" value="DNase I-like"/>
    <property type="match status" value="1"/>
</dbReference>
<dbReference type="InterPro" id="IPR036397">
    <property type="entry name" value="RNaseH_sf"/>
</dbReference>